<proteinExistence type="predicted"/>
<name>A0A1H1B4E3_9LACT</name>
<reference evidence="2" key="1">
    <citation type="submission" date="2016-10" db="EMBL/GenBank/DDBJ databases">
        <authorList>
            <person name="Varghese N."/>
            <person name="Submissions S."/>
        </authorList>
    </citation>
    <scope>NUCLEOTIDE SEQUENCE [LARGE SCALE GENOMIC DNA]</scope>
    <source>
        <strain evidence="2">MPL-11</strain>
    </source>
</reference>
<dbReference type="RefSeq" id="WP_089978188.1">
    <property type="nucleotide sequence ID" value="NZ_CP084916.1"/>
</dbReference>
<accession>A0A1H1B4E3</accession>
<organism evidence="1 2">
    <name type="scientific">Carnobacterium viridans</name>
    <dbReference type="NCBI Taxonomy" id="174587"/>
    <lineage>
        <taxon>Bacteria</taxon>
        <taxon>Bacillati</taxon>
        <taxon>Bacillota</taxon>
        <taxon>Bacilli</taxon>
        <taxon>Lactobacillales</taxon>
        <taxon>Carnobacteriaceae</taxon>
        <taxon>Carnobacterium</taxon>
    </lineage>
</organism>
<dbReference type="EMBL" id="FNJW01000008">
    <property type="protein sequence ID" value="SDQ46805.1"/>
    <property type="molecule type" value="Genomic_DNA"/>
</dbReference>
<dbReference type="AlphaFoldDB" id="A0A1H1B4E3"/>
<evidence type="ECO:0000313" key="2">
    <source>
        <dbReference type="Proteomes" id="UP000199481"/>
    </source>
</evidence>
<dbReference type="OrthoDB" id="1114958at2"/>
<evidence type="ECO:0000313" key="1">
    <source>
        <dbReference type="EMBL" id="SDQ46805.1"/>
    </source>
</evidence>
<keyword evidence="2" id="KW-1185">Reference proteome</keyword>
<protein>
    <recommendedName>
        <fullName evidence="3">Zinc-binding metallo-peptidase</fullName>
    </recommendedName>
</protein>
<evidence type="ECO:0008006" key="3">
    <source>
        <dbReference type="Google" id="ProtNLM"/>
    </source>
</evidence>
<gene>
    <name evidence="1" type="ORF">SAMN04487752_2419</name>
</gene>
<sequence>MQRILFLIFTSSLLFLSYFSYEIITMPGFIDDTVEKSSSEGTIEEGDGYLDEIKELIGDPLDFKSGAPTKAGTNIEQSQSALIQKSTIVTYQVTNDVLSNGIINTANTNQTEYARDTNDHHRLWDTFKTIIPADLRTNVYSFSVFSDGISNLLGYVEPLDYNGDTWQLGVDFIDSIDKKNFYYTLIHEYGHLLTLNNKQLVSNYDWKTFDQKETTYSSFYGESTPDSYMNVYYQEFWIYYYKEWQHLNVQSDSKAQQAFYLEHADDFLTSYAVTHPEEDIAESWTFFILSPKQSNDTVAQKKQNFFYQFPELVETRTEILKNLLTEAKKD</sequence>
<dbReference type="Proteomes" id="UP000199481">
    <property type="component" value="Unassembled WGS sequence"/>
</dbReference>